<organism evidence="2 3">
    <name type="scientific">Amycolatopsis rhizosphaerae</name>
    <dbReference type="NCBI Taxonomy" id="2053003"/>
    <lineage>
        <taxon>Bacteria</taxon>
        <taxon>Bacillati</taxon>
        <taxon>Actinomycetota</taxon>
        <taxon>Actinomycetes</taxon>
        <taxon>Pseudonocardiales</taxon>
        <taxon>Pseudonocardiaceae</taxon>
        <taxon>Amycolatopsis</taxon>
    </lineage>
</organism>
<dbReference type="EMBL" id="VJWX01000266">
    <property type="protein sequence ID" value="TVT40790.1"/>
    <property type="molecule type" value="Genomic_DNA"/>
</dbReference>
<dbReference type="AlphaFoldDB" id="A0A558BW90"/>
<reference evidence="2 3" key="2">
    <citation type="submission" date="2019-08" db="EMBL/GenBank/DDBJ databases">
        <title>Amycolatopsis acidicola sp. nov., isolated from peat swamp forest soil.</title>
        <authorList>
            <person name="Srisuk N."/>
        </authorList>
    </citation>
    <scope>NUCLEOTIDE SEQUENCE [LARGE SCALE GENOMIC DNA]</scope>
    <source>
        <strain evidence="2 3">TBRC 6029</strain>
    </source>
</reference>
<evidence type="ECO:0000256" key="1">
    <source>
        <dbReference type="SAM" id="Phobius"/>
    </source>
</evidence>
<comment type="caution">
    <text evidence="2">The sequence shown here is derived from an EMBL/GenBank/DDBJ whole genome shotgun (WGS) entry which is preliminary data.</text>
</comment>
<keyword evidence="3" id="KW-1185">Reference proteome</keyword>
<keyword evidence="1" id="KW-0472">Membrane</keyword>
<proteinExistence type="predicted"/>
<dbReference type="RefSeq" id="WP_144590861.1">
    <property type="nucleotide sequence ID" value="NZ_VJWX01000266.1"/>
</dbReference>
<gene>
    <name evidence="2" type="ORF">FNH05_23370</name>
</gene>
<evidence type="ECO:0000313" key="2">
    <source>
        <dbReference type="EMBL" id="TVT40790.1"/>
    </source>
</evidence>
<sequence>MTRLLGLYLRSRRVPVALPAAVIATAVVSVPGAAGDDPQRTLVFTVFALALGVSVLGNGLGGAHETLERTAAVPWARWRSGHLVAIAVTVCAVASLTSGAPAGTVIRDAAGLAGLTALASAAFGHQLAWTLPLAWAGTAAVVPPVAQPVLLHVLTWPLQPPDAPAATVVAAALAATGLVTYAVRGSRPVDHPPGATASGDSRCPA</sequence>
<keyword evidence="1" id="KW-1133">Transmembrane helix</keyword>
<protein>
    <submittedName>
        <fullName evidence="2">Uncharacterized protein</fullName>
    </submittedName>
</protein>
<feature type="transmembrane region" description="Helical" evidence="1">
    <location>
        <begin position="80"/>
        <end position="97"/>
    </location>
</feature>
<feature type="transmembrane region" description="Helical" evidence="1">
    <location>
        <begin position="41"/>
        <end position="60"/>
    </location>
</feature>
<accession>A0A558BW90</accession>
<keyword evidence="1" id="KW-0812">Transmembrane</keyword>
<reference evidence="2 3" key="1">
    <citation type="submission" date="2019-07" db="EMBL/GenBank/DDBJ databases">
        <authorList>
            <person name="Duangmal K."/>
            <person name="Teo W.F.A."/>
        </authorList>
    </citation>
    <scope>NUCLEOTIDE SEQUENCE [LARGE SCALE GENOMIC DNA]</scope>
    <source>
        <strain evidence="2 3">TBRC 6029</strain>
    </source>
</reference>
<dbReference type="Proteomes" id="UP000320011">
    <property type="component" value="Unassembled WGS sequence"/>
</dbReference>
<feature type="transmembrane region" description="Helical" evidence="1">
    <location>
        <begin position="16"/>
        <end position="34"/>
    </location>
</feature>
<name>A0A558BW90_9PSEU</name>
<dbReference type="OrthoDB" id="3428801at2"/>
<evidence type="ECO:0000313" key="3">
    <source>
        <dbReference type="Proteomes" id="UP000320011"/>
    </source>
</evidence>